<evidence type="ECO:0000256" key="8">
    <source>
        <dbReference type="PROSITE-ProRule" id="PRU00235"/>
    </source>
</evidence>
<feature type="domain" description="MHD2" evidence="13">
    <location>
        <begin position="1982"/>
        <end position="2091"/>
    </location>
</feature>
<gene>
    <name evidence="14" type="ORF">QR680_001781</name>
</gene>
<dbReference type="InterPro" id="IPR041741">
    <property type="entry name" value="SMC3_ABC_euk"/>
</dbReference>
<dbReference type="SUPFAM" id="SSF49562">
    <property type="entry name" value="C2 domain (Calcium/lipid-binding domain, CaLB)"/>
    <property type="match status" value="2"/>
</dbReference>
<feature type="domain" description="C2" evidence="11">
    <location>
        <begin position="1221"/>
        <end position="1412"/>
    </location>
</feature>
<dbReference type="InterPro" id="IPR027417">
    <property type="entry name" value="P-loop_NTPase"/>
</dbReference>
<keyword evidence="5 9" id="KW-0175">Coiled coil</keyword>
<dbReference type="PANTHER" id="PTHR43977">
    <property type="entry name" value="STRUCTURAL MAINTENANCE OF CHROMOSOMES PROTEIN 3"/>
    <property type="match status" value="1"/>
</dbReference>
<dbReference type="CDD" id="cd08676">
    <property type="entry name" value="C2A_Munc13-like"/>
    <property type="match status" value="1"/>
</dbReference>
<dbReference type="SMART" id="SM00239">
    <property type="entry name" value="C2"/>
    <property type="match status" value="2"/>
</dbReference>
<dbReference type="SUPFAM" id="SSF50985">
    <property type="entry name" value="RCC1/BLIP-II"/>
    <property type="match status" value="1"/>
</dbReference>
<dbReference type="GO" id="GO:0005524">
    <property type="term" value="F:ATP binding"/>
    <property type="evidence" value="ECO:0007669"/>
    <property type="project" value="InterPro"/>
</dbReference>
<evidence type="ECO:0000256" key="5">
    <source>
        <dbReference type="ARBA" id="ARBA00023054"/>
    </source>
</evidence>
<feature type="repeat" description="RCC1" evidence="8">
    <location>
        <begin position="2466"/>
        <end position="2517"/>
    </location>
</feature>
<dbReference type="InterPro" id="IPR009091">
    <property type="entry name" value="RCC1/BLIP-II"/>
</dbReference>
<feature type="coiled-coil region" evidence="9">
    <location>
        <begin position="187"/>
        <end position="344"/>
    </location>
</feature>
<dbReference type="Pfam" id="PF02463">
    <property type="entry name" value="SMC_N"/>
    <property type="match status" value="1"/>
</dbReference>
<name>A0AA39GZU1_9BILA</name>
<dbReference type="PROSITE" id="PS51259">
    <property type="entry name" value="MHD2"/>
    <property type="match status" value="1"/>
</dbReference>
<dbReference type="Gene3D" id="3.40.50.300">
    <property type="entry name" value="P-loop containing nucleotide triphosphate hydrolases"/>
    <property type="match status" value="2"/>
</dbReference>
<dbReference type="Gene3D" id="2.60.40.150">
    <property type="entry name" value="C2 domain"/>
    <property type="match status" value="2"/>
</dbReference>
<protein>
    <recommendedName>
        <fullName evidence="2">Structural maintenance of chromosomes protein 3</fullName>
    </recommendedName>
</protein>
<dbReference type="SMART" id="SM00968">
    <property type="entry name" value="SMC_hinge"/>
    <property type="match status" value="1"/>
</dbReference>
<feature type="region of interest" description="Disordered" evidence="10">
    <location>
        <begin position="1271"/>
        <end position="1311"/>
    </location>
</feature>
<dbReference type="InterPro" id="IPR014772">
    <property type="entry name" value="Munc13_dom-2"/>
</dbReference>
<keyword evidence="15" id="KW-1185">Reference proteome</keyword>
<dbReference type="GO" id="GO:0016887">
    <property type="term" value="F:ATP hydrolysis activity"/>
    <property type="evidence" value="ECO:0007669"/>
    <property type="project" value="InterPro"/>
</dbReference>
<evidence type="ECO:0000259" key="13">
    <source>
        <dbReference type="PROSITE" id="PS51259"/>
    </source>
</evidence>
<keyword evidence="4" id="KW-0498">Mitosis</keyword>
<evidence type="ECO:0000313" key="15">
    <source>
        <dbReference type="Proteomes" id="UP001175271"/>
    </source>
</evidence>
<dbReference type="CDD" id="cd04009">
    <property type="entry name" value="C2B_Munc13-like"/>
    <property type="match status" value="1"/>
</dbReference>
<dbReference type="Pfam" id="PF00415">
    <property type="entry name" value="RCC1"/>
    <property type="match status" value="1"/>
</dbReference>
<dbReference type="Pfam" id="PF06470">
    <property type="entry name" value="SMC_hinge"/>
    <property type="match status" value="1"/>
</dbReference>
<evidence type="ECO:0000256" key="2">
    <source>
        <dbReference type="ARBA" id="ARBA00018690"/>
    </source>
</evidence>
<feature type="coiled-coil region" evidence="9">
    <location>
        <begin position="986"/>
        <end position="1020"/>
    </location>
</feature>
<evidence type="ECO:0000256" key="9">
    <source>
        <dbReference type="SAM" id="Coils"/>
    </source>
</evidence>
<feature type="domain" description="C2" evidence="11">
    <location>
        <begin position="2106"/>
        <end position="2231"/>
    </location>
</feature>
<comment type="similarity">
    <text evidence="1">Belongs to the SMC family. SMC3 subfamily.</text>
</comment>
<evidence type="ECO:0000313" key="14">
    <source>
        <dbReference type="EMBL" id="KAK0396600.1"/>
    </source>
</evidence>
<dbReference type="FunFam" id="3.40.50.300:FF:000424">
    <property type="entry name" value="Structural maintenance of chromosomes 3"/>
    <property type="match status" value="1"/>
</dbReference>
<dbReference type="CDD" id="cd03272">
    <property type="entry name" value="ABC_SMC3_euk"/>
    <property type="match status" value="1"/>
</dbReference>
<dbReference type="SUPFAM" id="SSF52540">
    <property type="entry name" value="P-loop containing nucleoside triphosphate hydrolases"/>
    <property type="match status" value="2"/>
</dbReference>
<dbReference type="InterPro" id="IPR000008">
    <property type="entry name" value="C2_dom"/>
</dbReference>
<reference evidence="14" key="1">
    <citation type="submission" date="2023-06" db="EMBL/GenBank/DDBJ databases">
        <title>Genomic analysis of the entomopathogenic nematode Steinernema hermaphroditum.</title>
        <authorList>
            <person name="Schwarz E.M."/>
            <person name="Heppert J.K."/>
            <person name="Baniya A."/>
            <person name="Schwartz H.T."/>
            <person name="Tan C.-H."/>
            <person name="Antoshechkin I."/>
            <person name="Sternberg P.W."/>
            <person name="Goodrich-Blair H."/>
            <person name="Dillman A.R."/>
        </authorList>
    </citation>
    <scope>NUCLEOTIDE SEQUENCE</scope>
    <source>
        <strain evidence="14">PS9179</strain>
        <tissue evidence="14">Whole animal</tissue>
    </source>
</reference>
<feature type="coiled-coil region" evidence="9">
    <location>
        <begin position="400"/>
        <end position="490"/>
    </location>
</feature>
<evidence type="ECO:0000256" key="7">
    <source>
        <dbReference type="ARBA" id="ARBA00023306"/>
    </source>
</evidence>
<organism evidence="14 15">
    <name type="scientific">Steinernema hermaphroditum</name>
    <dbReference type="NCBI Taxonomy" id="289476"/>
    <lineage>
        <taxon>Eukaryota</taxon>
        <taxon>Metazoa</taxon>
        <taxon>Ecdysozoa</taxon>
        <taxon>Nematoda</taxon>
        <taxon>Chromadorea</taxon>
        <taxon>Rhabditida</taxon>
        <taxon>Tylenchina</taxon>
        <taxon>Panagrolaimomorpha</taxon>
        <taxon>Strongyloidoidea</taxon>
        <taxon>Steinernematidae</taxon>
        <taxon>Steinernema</taxon>
    </lineage>
</organism>
<comment type="caution">
    <text evidence="14">The sequence shown here is derived from an EMBL/GenBank/DDBJ whole genome shotgun (WGS) entry which is preliminary data.</text>
</comment>
<dbReference type="GO" id="GO:0032991">
    <property type="term" value="C:protein-containing complex"/>
    <property type="evidence" value="ECO:0007669"/>
    <property type="project" value="UniProtKB-ARBA"/>
</dbReference>
<dbReference type="GO" id="GO:0051301">
    <property type="term" value="P:cell division"/>
    <property type="evidence" value="ECO:0007669"/>
    <property type="project" value="UniProtKB-KW"/>
</dbReference>
<dbReference type="PROSITE" id="PS50004">
    <property type="entry name" value="C2"/>
    <property type="match status" value="2"/>
</dbReference>
<dbReference type="Gene3D" id="1.20.1060.20">
    <property type="match status" value="1"/>
</dbReference>
<dbReference type="SUPFAM" id="SSF75553">
    <property type="entry name" value="Smc hinge domain"/>
    <property type="match status" value="1"/>
</dbReference>
<dbReference type="PROSITE" id="PS51258">
    <property type="entry name" value="MHD1"/>
    <property type="match status" value="1"/>
</dbReference>
<dbReference type="GO" id="GO:0005694">
    <property type="term" value="C:chromosome"/>
    <property type="evidence" value="ECO:0007669"/>
    <property type="project" value="InterPro"/>
</dbReference>
<feature type="coiled-coil region" evidence="9">
    <location>
        <begin position="814"/>
        <end position="924"/>
    </location>
</feature>
<evidence type="ECO:0000256" key="6">
    <source>
        <dbReference type="ARBA" id="ARBA00023242"/>
    </source>
</evidence>
<dbReference type="Gene3D" id="3.30.70.1620">
    <property type="match status" value="1"/>
</dbReference>
<dbReference type="EMBL" id="JAUCMV010000005">
    <property type="protein sequence ID" value="KAK0396600.1"/>
    <property type="molecule type" value="Genomic_DNA"/>
</dbReference>
<evidence type="ECO:0000259" key="12">
    <source>
        <dbReference type="PROSITE" id="PS51258"/>
    </source>
</evidence>
<sequence>MHIKEVNISGFRSYREVHCSDSFSRRHNVVVGRNGSGKSNFFLAIQFVLSEEFAHLKADARQALLHEGVGPRITTARVEIVFDNSDRRITAIDSREVRVVRQIGMKKDQYLIDNKLVTRAEVVNLMESAGFSKSNPYYIVKQGKINELATAHESYRLKLLKEVAGTRVYDERKEESKKILNETNVKMQRIETLLAYINDRLKTLEEEKEDLKEYQKLDKTKRAVEYAIYDLEVREARRKFDKVSQQREELNGRQNEVETDLMKLRNDITEAETKIRKLHARFKGMKEERKALDNEKTDRFQKKTQLELTVKDLKEDVELERSGIKNAENDLEQINRDIVVKQEELKKVTPLFEETMKKEQDLQTELRIKDQRFKELYAKQGYSDRFTSKKERDEYLRREINFTVEQRAETEKQIADIENSIKDDDAAIEKLQQEAHDLLESGHSCHADVENIGKQQNTLKANLEQAVVMYNNAMREEKEIRNNIVAAQNDTSSVEHDLRRIVAKPMMDGIDSIRKAVDYFKANNADGQYTEVIEGYHGCLIDLIHSEELYYQAIEVTAGNRLFFHVVESDKTAMKLLHYVNQNDSPGEINFFPLNRLVAPPRRSTDDEDARAMLDCIEYDPRFDSVMRNVFATTAIVRNLAVGSRLARSEQFDCVTLEGDQVSRRGPMTGGYVDFKKSRLELHHRIKAQKQTMAGLNDKLAGAVKVTSERHNEVENIRLEISRVDFELSRKRQEYRNLVNTRRSIHDQISHIQHSKGPKNAQIQVLVNRLKEHDAFIESLNKDVGTDLQTQLSAAEQAEAERLEEFVKVQRKNLFDLTKERLRLEQTKDRLESQLNNNLLKKRENLHDKLNDISVEEKRHNLAAANTELRSVNDRLASIQQKLAELDVDLIEYDEKEKAITDELDELQEKRRSLDNMLADMARQADLYCTKAAAYQTKKEEATRRIRELGAVPQEAFTKYAGTRMTELDSELTKCIKELKKYGNVNKKALDQFVRASAQKEDLEKRMEEQVRSREAINELLTVLENRKFDAIQLTFNLVSDNFQKVFAKLVPGGRASLIMITKSDASETGDVTMHEHLVETFQGVGIKVSFTGTEETRQMEHLSGGQKSLVALALIFAIQKCDPAPFYLFDEIDAALDAQHRSAVAEMLHELSENAQFITTTFRSELLQYADKFYGVRFRNKVFQDLYVEALYTIVHKVGKSSALPEPQLCKYVQNAFQVDDGLHQKLLNRAKKEKPPIVLLNISLLEARDLIAKDINGFSDPFTMMGIVPGSRRTKANDSEAGNGEQDEADEHGHETPPLSPHSQKQGNVLHRFGGSFRRRIGSKKSAKTEAKSIPAKYIKASSVQYKTLNPKWNEKFQFIVDDVSTDRFHMDIWDHDDEEKSVLDAVTSLNHITGLKGLGRYFKEVTQSARAGSQDCTDDFLGCVTMKLKDVPSAGCEDWFTLEKRSERSEVSGQVRLKLWLSTREERIDQQDDDLMDVRQHIELIRQFALHEIRMSGAPVSFFNGQLSDPATTILHQHAIQGDLTELHQSMCQWLAYSAMINIGISFSFLYDILSRLISKWVPLALDKDEENTLTESFQAFDDYCKKAMMGHRTNVSTSKRTQLESFSNMLRCWKLMRESPLYEKCLPFQKSFDYDINAILQKSAEEYFRHVIKHAEDNENPCKELYQVIQTLNKACAKMHKFDPIFKTFTDINYGLITYREFDRLLDEYICSEMMSEKKDDLKTLMMTASKTEGDNEELLITILRVHFAAQEFRQYRLPRQKYRLDKSDWGQIFDRAIVKWMDIARIKAFGRVELACQLDATIQIASSEIRHTSSYVDVCHIIDQYLAIWERMNVSDVILRADLTEKLVQCICKIAEFYVDRVLAQLATDGFCGQLQAFIPSALINLFCAAVNNIEQVRRSLVVTDKLHLDELLEQYEQKTQQKAQWKIEVESELDRCDKYLCEQIECTIDKLARRQIAILKKHVFHLAWSPSACPVEGALKPLTDTLDAELSAVHRTLLHRNFVRVMHAQVNILLPLFDECIEENPGLEPVFYQRLYEAWSVLTDFFHAGGKGISLETFETIPAHMELVSKLALNQMSTIRIIEQYYKNLLKEQNDVSECKYGILNVRAYYNSNSQTLVVDVIGAKQVIPLDTNGLSDPFVVIELVPRLRYPTQPVSKTKIVSKSLNPIFDETFEFHIPPKIPTGGMVHFIVMDHDFLRSNDFAGEAFLDLTEVPGFGTAGVANTLRQFNLILIHPSNSNKGMVDVLASRKEDKEAQNFILLKESRGVTVNKPQRLSYCNKKQIKHIAAGFGFSLFASSDNVYGSGINNYYQLGGPIRTEKHHRSEEWYIGGRKVPLSENCGKILGLAAGRLHSLVATTSGLFAFGNNAHGQCGQNPERRPFIAHAKDNAIQRVELPSDSPIVKVHACLDTSFALLADGTLYAFGLSEDGQAGNGSFGITWQPTAVEGDLKGEKIVSISGSDAFAWGQNEYGQLSAITDEMQVNVPRHLPFKVGHIVSAGTTGSSCIIANKEGDCFVWGFQILGFGPSVTTSKVPLHLDRPLFGTATGEDAKVTKVFGGNLMMAAVTASGNLYTWGSNRFGALALGHDKDQLFPFPVYIPNCVKTASLGPDHSLFLTK</sequence>
<feature type="repeat" description="RCC1" evidence="8">
    <location>
        <begin position="2575"/>
        <end position="2623"/>
    </location>
</feature>
<dbReference type="InterPro" id="IPR014770">
    <property type="entry name" value="Munc13_1"/>
</dbReference>
<evidence type="ECO:0000259" key="11">
    <source>
        <dbReference type="PROSITE" id="PS50004"/>
    </source>
</evidence>
<evidence type="ECO:0000256" key="3">
    <source>
        <dbReference type="ARBA" id="ARBA00022618"/>
    </source>
</evidence>
<feature type="domain" description="MHD1" evidence="12">
    <location>
        <begin position="1748"/>
        <end position="1867"/>
    </location>
</feature>
<dbReference type="PROSITE" id="PS50012">
    <property type="entry name" value="RCC1_3"/>
    <property type="match status" value="2"/>
</dbReference>
<dbReference type="InterPro" id="IPR036277">
    <property type="entry name" value="SMC_hinge_sf"/>
</dbReference>
<evidence type="ECO:0000256" key="4">
    <source>
        <dbReference type="ARBA" id="ARBA00022776"/>
    </source>
</evidence>
<keyword evidence="6" id="KW-0539">Nucleus</keyword>
<evidence type="ECO:0000256" key="1">
    <source>
        <dbReference type="ARBA" id="ARBA00005917"/>
    </source>
</evidence>
<proteinExistence type="inferred from homology"/>
<dbReference type="Gene3D" id="1.10.357.50">
    <property type="match status" value="1"/>
</dbReference>
<dbReference type="GO" id="GO:0051276">
    <property type="term" value="P:chromosome organization"/>
    <property type="evidence" value="ECO:0007669"/>
    <property type="project" value="InterPro"/>
</dbReference>
<dbReference type="Proteomes" id="UP001175271">
    <property type="component" value="Unassembled WGS sequence"/>
</dbReference>
<keyword evidence="3" id="KW-0132">Cell division</keyword>
<keyword evidence="7" id="KW-0131">Cell cycle</keyword>
<evidence type="ECO:0000256" key="10">
    <source>
        <dbReference type="SAM" id="MobiDB-lite"/>
    </source>
</evidence>
<dbReference type="InterPro" id="IPR010935">
    <property type="entry name" value="SMC_hinge"/>
</dbReference>
<dbReference type="InterPro" id="IPR035892">
    <property type="entry name" value="C2_domain_sf"/>
</dbReference>
<dbReference type="Pfam" id="PF00168">
    <property type="entry name" value="C2"/>
    <property type="match status" value="3"/>
</dbReference>
<dbReference type="InterPro" id="IPR000408">
    <property type="entry name" value="Reg_chr_condens"/>
</dbReference>
<dbReference type="InterPro" id="IPR003395">
    <property type="entry name" value="RecF/RecN/SMC_N"/>
</dbReference>
<accession>A0AA39GZU1</accession>
<dbReference type="Gene3D" id="2.130.10.30">
    <property type="entry name" value="Regulator of chromosome condensation 1/beta-lactamase-inhibitor protein II"/>
    <property type="match status" value="2"/>
</dbReference>